<dbReference type="AlphaFoldDB" id="A0A8X6Q4Y8"/>
<gene>
    <name evidence="5" type="primary">pex16</name>
    <name evidence="5" type="ORF">NPIL_661511</name>
</gene>
<evidence type="ECO:0000313" key="6">
    <source>
        <dbReference type="Proteomes" id="UP000887013"/>
    </source>
</evidence>
<dbReference type="PANTHER" id="PTHR13299:SF0">
    <property type="entry name" value="PEROXISOMAL MEMBRANE PROTEIN PEX16"/>
    <property type="match status" value="1"/>
</dbReference>
<evidence type="ECO:0000256" key="2">
    <source>
        <dbReference type="ARBA" id="ARBA00018577"/>
    </source>
</evidence>
<dbReference type="OrthoDB" id="2021143at2759"/>
<keyword evidence="6" id="KW-1185">Reference proteome</keyword>
<proteinExistence type="inferred from homology"/>
<comment type="caution">
    <text evidence="5">The sequence shown here is derived from an EMBL/GenBank/DDBJ whole genome shotgun (WGS) entry which is preliminary data.</text>
</comment>
<dbReference type="InterPro" id="IPR013919">
    <property type="entry name" value="Pex16"/>
</dbReference>
<organism evidence="5 6">
    <name type="scientific">Nephila pilipes</name>
    <name type="common">Giant wood spider</name>
    <name type="synonym">Nephila maculata</name>
    <dbReference type="NCBI Taxonomy" id="299642"/>
    <lineage>
        <taxon>Eukaryota</taxon>
        <taxon>Metazoa</taxon>
        <taxon>Ecdysozoa</taxon>
        <taxon>Arthropoda</taxon>
        <taxon>Chelicerata</taxon>
        <taxon>Arachnida</taxon>
        <taxon>Araneae</taxon>
        <taxon>Araneomorphae</taxon>
        <taxon>Entelegynae</taxon>
        <taxon>Araneoidea</taxon>
        <taxon>Nephilidae</taxon>
        <taxon>Nephila</taxon>
    </lineage>
</organism>
<reference evidence="5" key="1">
    <citation type="submission" date="2020-08" db="EMBL/GenBank/DDBJ databases">
        <title>Multicomponent nature underlies the extraordinary mechanical properties of spider dragline silk.</title>
        <authorList>
            <person name="Kono N."/>
            <person name="Nakamura H."/>
            <person name="Mori M."/>
            <person name="Yoshida Y."/>
            <person name="Ohtoshi R."/>
            <person name="Malay A.D."/>
            <person name="Moran D.A.P."/>
            <person name="Tomita M."/>
            <person name="Numata K."/>
            <person name="Arakawa K."/>
        </authorList>
    </citation>
    <scope>NUCLEOTIDE SEQUENCE</scope>
</reference>
<dbReference type="Proteomes" id="UP000887013">
    <property type="component" value="Unassembled WGS sequence"/>
</dbReference>
<dbReference type="GO" id="GO:0005778">
    <property type="term" value="C:peroxisomal membrane"/>
    <property type="evidence" value="ECO:0007669"/>
    <property type="project" value="UniProtKB-SubCell"/>
</dbReference>
<keyword evidence="3" id="KW-0576">Peroxisome</keyword>
<feature type="compositionally biased region" description="Polar residues" evidence="4">
    <location>
        <begin position="157"/>
        <end position="169"/>
    </location>
</feature>
<name>A0A8X6Q4Y8_NEPPI</name>
<dbReference type="PANTHER" id="PTHR13299">
    <property type="entry name" value="PEROXISOMAL MEMBRANE PROTEIN PEX16"/>
    <property type="match status" value="1"/>
</dbReference>
<evidence type="ECO:0000313" key="5">
    <source>
        <dbReference type="EMBL" id="GFU00318.1"/>
    </source>
</evidence>
<evidence type="ECO:0000256" key="4">
    <source>
        <dbReference type="SAM" id="MobiDB-lite"/>
    </source>
</evidence>
<protein>
    <recommendedName>
        <fullName evidence="2 3">Peroxisomal membrane protein PEX16</fullName>
    </recommendedName>
</protein>
<evidence type="ECO:0000256" key="1">
    <source>
        <dbReference type="ARBA" id="ARBA00009505"/>
    </source>
</evidence>
<sequence length="344" mass="39359">MAVNYREYFEKYTYFVTNNPLLANEVEVALKWASYIIAGRFSQSPVVTELVHSSSKLLTLLNDNILRRAAGIPINVDVTVEKLSLFLTIIEYSEVFAEVATNRIFGSRGKWLTVLLLHLVKFAVQLLLLLKYDQGLHHSPPIPPLNRKKDVPELCKQSGNTEPLPENYSNSNVQVTFTLKTSGRVVRTVNAAPPLVSRSWQLPKIDEENYKASPRSPSKLSGKFLSGEILHIVRPLVHLASMGAFGEFSWKPFFIAMGMDVTSLHLLKQKHDFNKAEKLEINRRALSLFLYLLRSPFYNRYSKQRIINILQSTSDRIIGSGLLLRPLIEYIPEWQQQYFYAWSS</sequence>
<accession>A0A8X6Q4Y8</accession>
<comment type="similarity">
    <text evidence="1 3">Belongs to the peroxin-16 family.</text>
</comment>
<dbReference type="GO" id="GO:0007031">
    <property type="term" value="P:peroxisome organization"/>
    <property type="evidence" value="ECO:0007669"/>
    <property type="project" value="UniProtKB-KW"/>
</dbReference>
<comment type="subcellular location">
    <subcellularLocation>
        <location evidence="3">Peroxisome membrane</location>
    </subcellularLocation>
</comment>
<dbReference type="EMBL" id="BMAW01027090">
    <property type="protein sequence ID" value="GFU00318.1"/>
    <property type="molecule type" value="Genomic_DNA"/>
</dbReference>
<keyword evidence="3" id="KW-0962">Peroxisome biogenesis</keyword>
<feature type="region of interest" description="Disordered" evidence="4">
    <location>
        <begin position="141"/>
        <end position="169"/>
    </location>
</feature>
<dbReference type="Pfam" id="PF08610">
    <property type="entry name" value="Pex16"/>
    <property type="match status" value="1"/>
</dbReference>
<evidence type="ECO:0000256" key="3">
    <source>
        <dbReference type="RuleBase" id="RU365003"/>
    </source>
</evidence>